<dbReference type="InterPro" id="IPR035681">
    <property type="entry name" value="ComA-like_MBL"/>
</dbReference>
<dbReference type="Pfam" id="PF00753">
    <property type="entry name" value="Lactamase_B"/>
    <property type="match status" value="1"/>
</dbReference>
<dbReference type="Gene3D" id="3.60.15.10">
    <property type="entry name" value="Ribonuclease Z/Hydroxyacylglutathione hydrolase-like"/>
    <property type="match status" value="1"/>
</dbReference>
<sequence length="770" mass="85884">MFFALIVLFALLGVFENPIAFGFVILSLCIYLYYTKKFVRHQWLLLIMMLILAIGVGALAKGTQKTQLTGEETSLILSVRDHVKINGNRLSAITEISRNGERVVLNYRIRSPEEKDQLRNAIYPGIVCKVSGELLEPTQSRNPNAFDYRAYLQRKDIFWNYEATRIDLDLCTEVKGNLVSQLKRVRQMEINKLEDKLNEGTAAISAALLFGDRNLMAPEILNAYEKTGTVHLLAISGLHVALLAGMCYSLLLRIGLTREKVDLILIISLPLYAVLTGLTPSVNRAVSMLMFFIIARKLRLKVSPLDVFSLAFLFLVLTSPFIIYEPGFQLSFCVSLALILSASGIIGRYDSYLSKLAVVSMIAQLASVPVILSFFYEISLISVMANLLFVPLFSLVILPIVLISYLTSIFFPPSSELFLPLVEFFVTFANQMSAALAGLPISSVIIGKPGISLVLFQLVFLLVTFVIWEKSGKVDRPSRVPLFCLLPMIPILFQLVLPYLSPVGKVVFIDVGQGDSIFIQLPFNRANYLIDTGGTIAFPKEEWEERRDKFEVGEDILLPYLKSEGVRKIDKLVLTHGDMDHIGGASSLLSGVKVKEILLPVAKDRSDLERNIIKKAQSKQIKIIEVGAGSGWKEGDNVFHVISPFEKLDDKNEGSIVLWARFGGKTWLFTGDIGESSEEELVKRFPEMQADVLKVGHHGSKTSSSEIFLESISIDTAVISAGVKNRYGHPHQEVLDRLKNHQVNLYRTDQQGAIIYIFTAESGTFSSWIP</sequence>
<feature type="transmembrane region" description="Helical" evidence="6">
    <location>
        <begin position="418"/>
        <end position="439"/>
    </location>
</feature>
<feature type="transmembrane region" description="Helical" evidence="6">
    <location>
        <begin position="451"/>
        <end position="468"/>
    </location>
</feature>
<evidence type="ECO:0000256" key="1">
    <source>
        <dbReference type="ARBA" id="ARBA00004651"/>
    </source>
</evidence>
<keyword evidence="3 6" id="KW-0812">Transmembrane</keyword>
<dbReference type="NCBIfam" id="TIGR00361">
    <property type="entry name" value="ComEC_Rec2"/>
    <property type="match status" value="1"/>
</dbReference>
<feature type="transmembrane region" description="Helical" evidence="6">
    <location>
        <begin position="480"/>
        <end position="500"/>
    </location>
</feature>
<feature type="domain" description="Metallo-beta-lactamase" evidence="7">
    <location>
        <begin position="513"/>
        <end position="723"/>
    </location>
</feature>
<dbReference type="Pfam" id="PF03772">
    <property type="entry name" value="Competence"/>
    <property type="match status" value="1"/>
</dbReference>
<evidence type="ECO:0000256" key="5">
    <source>
        <dbReference type="ARBA" id="ARBA00023136"/>
    </source>
</evidence>
<evidence type="ECO:0000256" key="4">
    <source>
        <dbReference type="ARBA" id="ARBA00022989"/>
    </source>
</evidence>
<feature type="transmembrane region" description="Helical" evidence="6">
    <location>
        <begin position="263"/>
        <end position="293"/>
    </location>
</feature>
<dbReference type="SMART" id="SM00849">
    <property type="entry name" value="Lactamase_B"/>
    <property type="match status" value="1"/>
</dbReference>
<organism evidence="8 9">
    <name type="scientific">Mesobacillus persicus</name>
    <dbReference type="NCBI Taxonomy" id="930146"/>
    <lineage>
        <taxon>Bacteria</taxon>
        <taxon>Bacillati</taxon>
        <taxon>Bacillota</taxon>
        <taxon>Bacilli</taxon>
        <taxon>Bacillales</taxon>
        <taxon>Bacillaceae</taxon>
        <taxon>Mesobacillus</taxon>
    </lineage>
</organism>
<gene>
    <name evidence="8" type="ORF">SAMN05192533_102110</name>
</gene>
<dbReference type="InterPro" id="IPR036866">
    <property type="entry name" value="RibonucZ/Hydroxyglut_hydro"/>
</dbReference>
<reference evidence="9" key="1">
    <citation type="submission" date="2016-10" db="EMBL/GenBank/DDBJ databases">
        <authorList>
            <person name="Varghese N."/>
            <person name="Submissions S."/>
        </authorList>
    </citation>
    <scope>NUCLEOTIDE SEQUENCE [LARGE SCALE GENOMIC DNA]</scope>
    <source>
        <strain evidence="9">B48,IBRC-M 10115,DSM 25386,CECT 8001</strain>
    </source>
</reference>
<feature type="transmembrane region" description="Helical" evidence="6">
    <location>
        <begin position="305"/>
        <end position="323"/>
    </location>
</feature>
<proteinExistence type="predicted"/>
<dbReference type="CDD" id="cd07731">
    <property type="entry name" value="ComA-like_MBL-fold"/>
    <property type="match status" value="1"/>
</dbReference>
<keyword evidence="4 6" id="KW-1133">Transmembrane helix</keyword>
<dbReference type="InterPro" id="IPR001279">
    <property type="entry name" value="Metallo-B-lactamas"/>
</dbReference>
<keyword evidence="5 6" id="KW-0472">Membrane</keyword>
<protein>
    <submittedName>
        <fullName evidence="8">Competence protein ComEC</fullName>
    </submittedName>
</protein>
<dbReference type="NCBIfam" id="TIGR00360">
    <property type="entry name" value="ComEC_N-term"/>
    <property type="match status" value="1"/>
</dbReference>
<keyword evidence="2" id="KW-1003">Cell membrane</keyword>
<name>A0A1H7X9E7_9BACI</name>
<feature type="transmembrane region" description="Helical" evidence="6">
    <location>
        <begin position="230"/>
        <end position="251"/>
    </location>
</feature>
<dbReference type="STRING" id="930146.SAMN05192533_102110"/>
<dbReference type="PANTHER" id="PTHR30619:SF1">
    <property type="entry name" value="RECOMBINATION PROTEIN 2"/>
    <property type="match status" value="1"/>
</dbReference>
<keyword evidence="9" id="KW-1185">Reference proteome</keyword>
<dbReference type="Pfam" id="PF13567">
    <property type="entry name" value="DUF4131"/>
    <property type="match status" value="1"/>
</dbReference>
<dbReference type="InterPro" id="IPR004477">
    <property type="entry name" value="ComEC_N"/>
</dbReference>
<dbReference type="Proteomes" id="UP000198553">
    <property type="component" value="Unassembled WGS sequence"/>
</dbReference>
<dbReference type="RefSeq" id="WP_170843778.1">
    <property type="nucleotide sequence ID" value="NZ_FOBW01000002.1"/>
</dbReference>
<accession>A0A1H7X9E7</accession>
<feature type="transmembrane region" description="Helical" evidence="6">
    <location>
        <begin position="329"/>
        <end position="349"/>
    </location>
</feature>
<feature type="transmembrane region" description="Helical" evidence="6">
    <location>
        <begin position="41"/>
        <end position="60"/>
    </location>
</feature>
<evidence type="ECO:0000313" key="8">
    <source>
        <dbReference type="EMBL" id="SEM30512.1"/>
    </source>
</evidence>
<evidence type="ECO:0000259" key="7">
    <source>
        <dbReference type="SMART" id="SM00849"/>
    </source>
</evidence>
<comment type="subcellular location">
    <subcellularLocation>
        <location evidence="1">Cell membrane</location>
        <topology evidence="1">Multi-pass membrane protein</topology>
    </subcellularLocation>
</comment>
<evidence type="ECO:0000256" key="2">
    <source>
        <dbReference type="ARBA" id="ARBA00022475"/>
    </source>
</evidence>
<dbReference type="EMBL" id="FOBW01000002">
    <property type="protein sequence ID" value="SEM30512.1"/>
    <property type="molecule type" value="Genomic_DNA"/>
</dbReference>
<dbReference type="InterPro" id="IPR052159">
    <property type="entry name" value="Competence_DNA_uptake"/>
</dbReference>
<dbReference type="AlphaFoldDB" id="A0A1H7X9E7"/>
<dbReference type="InterPro" id="IPR025405">
    <property type="entry name" value="DUF4131"/>
</dbReference>
<feature type="transmembrane region" description="Helical" evidence="6">
    <location>
        <begin position="356"/>
        <end position="376"/>
    </location>
</feature>
<feature type="transmembrane region" description="Helical" evidence="6">
    <location>
        <begin position="388"/>
        <end position="411"/>
    </location>
</feature>
<dbReference type="GO" id="GO:0030420">
    <property type="term" value="P:establishment of competence for transformation"/>
    <property type="evidence" value="ECO:0007669"/>
    <property type="project" value="InterPro"/>
</dbReference>
<dbReference type="SUPFAM" id="SSF56281">
    <property type="entry name" value="Metallo-hydrolase/oxidoreductase"/>
    <property type="match status" value="1"/>
</dbReference>
<dbReference type="PANTHER" id="PTHR30619">
    <property type="entry name" value="DNA INTERNALIZATION/COMPETENCE PROTEIN COMEC/REC2"/>
    <property type="match status" value="1"/>
</dbReference>
<evidence type="ECO:0000313" key="9">
    <source>
        <dbReference type="Proteomes" id="UP000198553"/>
    </source>
</evidence>
<dbReference type="InterPro" id="IPR004797">
    <property type="entry name" value="Competence_ComEC/Rec2"/>
</dbReference>
<evidence type="ECO:0000256" key="3">
    <source>
        <dbReference type="ARBA" id="ARBA00022692"/>
    </source>
</evidence>
<evidence type="ECO:0000256" key="6">
    <source>
        <dbReference type="SAM" id="Phobius"/>
    </source>
</evidence>
<dbReference type="GO" id="GO:0005886">
    <property type="term" value="C:plasma membrane"/>
    <property type="evidence" value="ECO:0007669"/>
    <property type="project" value="UniProtKB-SubCell"/>
</dbReference>